<accession>A0ABU6WW81</accession>
<comment type="caution">
    <text evidence="2">The sequence shown here is derived from an EMBL/GenBank/DDBJ whole genome shotgun (WGS) entry which is preliminary data.</text>
</comment>
<feature type="compositionally biased region" description="Polar residues" evidence="1">
    <location>
        <begin position="30"/>
        <end position="39"/>
    </location>
</feature>
<feature type="compositionally biased region" description="Basic and acidic residues" evidence="1">
    <location>
        <begin position="128"/>
        <end position="140"/>
    </location>
</feature>
<dbReference type="Proteomes" id="UP001341840">
    <property type="component" value="Unassembled WGS sequence"/>
</dbReference>
<protein>
    <submittedName>
        <fullName evidence="2">Uncharacterized protein</fullName>
    </submittedName>
</protein>
<evidence type="ECO:0000313" key="3">
    <source>
        <dbReference type="Proteomes" id="UP001341840"/>
    </source>
</evidence>
<evidence type="ECO:0000313" key="2">
    <source>
        <dbReference type="EMBL" id="MED6190186.1"/>
    </source>
</evidence>
<gene>
    <name evidence="2" type="ORF">PIB30_103226</name>
</gene>
<feature type="region of interest" description="Disordered" evidence="1">
    <location>
        <begin position="1"/>
        <end position="198"/>
    </location>
</feature>
<proteinExistence type="predicted"/>
<name>A0ABU6WW81_9FABA</name>
<reference evidence="2 3" key="1">
    <citation type="journal article" date="2023" name="Plants (Basel)">
        <title>Bridging the Gap: Combining Genomics and Transcriptomics Approaches to Understand Stylosanthes scabra, an Orphan Legume from the Brazilian Caatinga.</title>
        <authorList>
            <person name="Ferreira-Neto J.R.C."/>
            <person name="da Silva M.D."/>
            <person name="Binneck E."/>
            <person name="de Melo N.F."/>
            <person name="da Silva R.H."/>
            <person name="de Melo A.L.T.M."/>
            <person name="Pandolfi V."/>
            <person name="Bustamante F.O."/>
            <person name="Brasileiro-Vidal A.C."/>
            <person name="Benko-Iseppon A.M."/>
        </authorList>
    </citation>
    <scope>NUCLEOTIDE SEQUENCE [LARGE SCALE GENOMIC DNA]</scope>
    <source>
        <tissue evidence="2">Leaves</tissue>
    </source>
</reference>
<evidence type="ECO:0000256" key="1">
    <source>
        <dbReference type="SAM" id="MobiDB-lite"/>
    </source>
</evidence>
<feature type="non-terminal residue" evidence="2">
    <location>
        <position position="1"/>
    </location>
</feature>
<keyword evidence="3" id="KW-1185">Reference proteome</keyword>
<dbReference type="EMBL" id="JASCZI010184556">
    <property type="protein sequence ID" value="MED6190186.1"/>
    <property type="molecule type" value="Genomic_DNA"/>
</dbReference>
<feature type="compositionally biased region" description="Basic and acidic residues" evidence="1">
    <location>
        <begin position="187"/>
        <end position="198"/>
    </location>
</feature>
<sequence>TPHAWQPEPPTRGSAGQRRRRASCRATESYEGQSGNTGPVSAACTAPARTGHSHGPIVEETSYKPRRSASVPSDSPGSPTRLLRGGDARARSVYHLTGMQHKNRQRLPGARTLEPAHGEGSVRPFFARGRETASNHDPHATHPPTRSANTATPEEPRPAHHGGCEQAEGSEGDESAPRGRFSNTNPDRQRGKAQPREHPAFARQVFLLLPSGGCARGKLPRQPSLDHTAQRTRTGLVLGRARGVAHHGRSLDTRSCHEVLRARSGDQPWA</sequence>
<organism evidence="2 3">
    <name type="scientific">Stylosanthes scabra</name>
    <dbReference type="NCBI Taxonomy" id="79078"/>
    <lineage>
        <taxon>Eukaryota</taxon>
        <taxon>Viridiplantae</taxon>
        <taxon>Streptophyta</taxon>
        <taxon>Embryophyta</taxon>
        <taxon>Tracheophyta</taxon>
        <taxon>Spermatophyta</taxon>
        <taxon>Magnoliopsida</taxon>
        <taxon>eudicotyledons</taxon>
        <taxon>Gunneridae</taxon>
        <taxon>Pentapetalae</taxon>
        <taxon>rosids</taxon>
        <taxon>fabids</taxon>
        <taxon>Fabales</taxon>
        <taxon>Fabaceae</taxon>
        <taxon>Papilionoideae</taxon>
        <taxon>50 kb inversion clade</taxon>
        <taxon>dalbergioids sensu lato</taxon>
        <taxon>Dalbergieae</taxon>
        <taxon>Pterocarpus clade</taxon>
        <taxon>Stylosanthes</taxon>
    </lineage>
</organism>